<dbReference type="NCBIfam" id="NF040526">
    <property type="entry name" value="SCO0930_lipo"/>
    <property type="match status" value="1"/>
</dbReference>
<feature type="chain" id="PRO_5045865488" evidence="2">
    <location>
        <begin position="23"/>
        <end position="326"/>
    </location>
</feature>
<accession>A0ABN3I952</accession>
<gene>
    <name evidence="3" type="ORF">GCM10010191_01140</name>
</gene>
<feature type="region of interest" description="Disordered" evidence="1">
    <location>
        <begin position="154"/>
        <end position="195"/>
    </location>
</feature>
<dbReference type="EMBL" id="BAAARW010000001">
    <property type="protein sequence ID" value="GAA2398209.1"/>
    <property type="molecule type" value="Genomic_DNA"/>
</dbReference>
<dbReference type="PROSITE" id="PS51257">
    <property type="entry name" value="PROKAR_LIPOPROTEIN"/>
    <property type="match status" value="1"/>
</dbReference>
<keyword evidence="4" id="KW-1185">Reference proteome</keyword>
<protein>
    <submittedName>
        <fullName evidence="3">SCO0930 family lipoprotein</fullName>
    </submittedName>
</protein>
<evidence type="ECO:0000313" key="3">
    <source>
        <dbReference type="EMBL" id="GAA2398209.1"/>
    </source>
</evidence>
<dbReference type="InterPro" id="IPR047910">
    <property type="entry name" value="SCO0930-like"/>
</dbReference>
<keyword evidence="2" id="KW-0732">Signal</keyword>
<evidence type="ECO:0000313" key="4">
    <source>
        <dbReference type="Proteomes" id="UP001501231"/>
    </source>
</evidence>
<reference evidence="3 4" key="1">
    <citation type="journal article" date="2019" name="Int. J. Syst. Evol. Microbiol.">
        <title>The Global Catalogue of Microorganisms (GCM) 10K type strain sequencing project: providing services to taxonomists for standard genome sequencing and annotation.</title>
        <authorList>
            <consortium name="The Broad Institute Genomics Platform"/>
            <consortium name="The Broad Institute Genome Sequencing Center for Infectious Disease"/>
            <person name="Wu L."/>
            <person name="Ma J."/>
        </authorList>
    </citation>
    <scope>NUCLEOTIDE SEQUENCE [LARGE SCALE GENOMIC DNA]</scope>
    <source>
        <strain evidence="3 4">JCM 3325</strain>
    </source>
</reference>
<proteinExistence type="predicted"/>
<dbReference type="Pfam" id="PF03640">
    <property type="entry name" value="Lipoprotein_15"/>
    <property type="match status" value="4"/>
</dbReference>
<dbReference type="InterPro" id="IPR005297">
    <property type="entry name" value="Lipoprotein_repeat"/>
</dbReference>
<dbReference type="PANTHER" id="PTHR39335:SF1">
    <property type="entry name" value="BLL4220 PROTEIN"/>
    <property type="match status" value="1"/>
</dbReference>
<organism evidence="3 4">
    <name type="scientific">Actinomadura vinacea</name>
    <dbReference type="NCBI Taxonomy" id="115336"/>
    <lineage>
        <taxon>Bacteria</taxon>
        <taxon>Bacillati</taxon>
        <taxon>Actinomycetota</taxon>
        <taxon>Actinomycetes</taxon>
        <taxon>Streptosporangiales</taxon>
        <taxon>Thermomonosporaceae</taxon>
        <taxon>Actinomadura</taxon>
    </lineage>
</organism>
<name>A0ABN3I952_9ACTN</name>
<feature type="compositionally biased region" description="Low complexity" evidence="1">
    <location>
        <begin position="39"/>
        <end position="60"/>
    </location>
</feature>
<feature type="region of interest" description="Disordered" evidence="1">
    <location>
        <begin position="31"/>
        <end position="60"/>
    </location>
</feature>
<evidence type="ECO:0000256" key="2">
    <source>
        <dbReference type="SAM" id="SignalP"/>
    </source>
</evidence>
<sequence>MAFPRWAIPMAALLTASGVVLTACGEERPGLQLNTGSGAQQSPPADPSADPSADPAEAVPPATLSAAKVRIGRVVTDQEGRTLYRFDKDTAKPPASTCTEKDCAEAWPPVMTGQGQVNVRGVDQNLVGKVRRPDGQWQVTLGGWPLYRFAQDKQPGDVKGQGKSGTWYAAAPDGKKAAEPQQQEEPQQEQGGDDRWAGWTVLKVRKDPRLGTIVTDGKGRVMYRFDKDRPKTTNCYGDCKKAWPVVQFTNWKKLKVEGIDRDLVDFIERKDDGTCQVTIDGWPMYYYAEDEQPGDAKGQGAQNVWWVVSPQGDKITAGSGGGGYGY</sequence>
<feature type="signal peptide" evidence="2">
    <location>
        <begin position="1"/>
        <end position="22"/>
    </location>
</feature>
<comment type="caution">
    <text evidence="3">The sequence shown here is derived from an EMBL/GenBank/DDBJ whole genome shotgun (WGS) entry which is preliminary data.</text>
</comment>
<dbReference type="RefSeq" id="WP_344586246.1">
    <property type="nucleotide sequence ID" value="NZ_BAAARW010000001.1"/>
</dbReference>
<dbReference type="PANTHER" id="PTHR39335">
    <property type="entry name" value="BLL4220 PROTEIN"/>
    <property type="match status" value="1"/>
</dbReference>
<keyword evidence="3" id="KW-0449">Lipoprotein</keyword>
<feature type="compositionally biased region" description="Low complexity" evidence="1">
    <location>
        <begin position="179"/>
        <end position="190"/>
    </location>
</feature>
<evidence type="ECO:0000256" key="1">
    <source>
        <dbReference type="SAM" id="MobiDB-lite"/>
    </source>
</evidence>
<dbReference type="Proteomes" id="UP001501231">
    <property type="component" value="Unassembled WGS sequence"/>
</dbReference>